<feature type="non-terminal residue" evidence="1">
    <location>
        <position position="147"/>
    </location>
</feature>
<sequence>MFAVLLAVFVVFTTVLLEYLFSFVRILLKKPLSPTGAVEIDLTEHIYAHPDCTQHLQDTTAFGVDTLYGALQHGIQLAAKKPLFSYREASNQSFKSYTHTEVFEIIKEIGSGVVHFGLKPENDTFFGIYGSCTMNYALCLYSAWPYS</sequence>
<organism evidence="1 2">
    <name type="scientific">Adineta ricciae</name>
    <name type="common">Rotifer</name>
    <dbReference type="NCBI Taxonomy" id="249248"/>
    <lineage>
        <taxon>Eukaryota</taxon>
        <taxon>Metazoa</taxon>
        <taxon>Spiralia</taxon>
        <taxon>Gnathifera</taxon>
        <taxon>Rotifera</taxon>
        <taxon>Eurotatoria</taxon>
        <taxon>Bdelloidea</taxon>
        <taxon>Adinetida</taxon>
        <taxon>Adinetidae</taxon>
        <taxon>Adineta</taxon>
    </lineage>
</organism>
<comment type="caution">
    <text evidence="1">The sequence shown here is derived from an EMBL/GenBank/DDBJ whole genome shotgun (WGS) entry which is preliminary data.</text>
</comment>
<evidence type="ECO:0000313" key="2">
    <source>
        <dbReference type="Proteomes" id="UP000663828"/>
    </source>
</evidence>
<gene>
    <name evidence="1" type="ORF">XAT740_LOCUS57639</name>
</gene>
<keyword evidence="2" id="KW-1185">Reference proteome</keyword>
<reference evidence="1" key="1">
    <citation type="submission" date="2021-02" db="EMBL/GenBank/DDBJ databases">
        <authorList>
            <person name="Nowell W R."/>
        </authorList>
    </citation>
    <scope>NUCLEOTIDE SEQUENCE</scope>
</reference>
<protein>
    <submittedName>
        <fullName evidence="1">Uncharacterized protein</fullName>
    </submittedName>
</protein>
<name>A0A816FRK5_ADIRI</name>
<proteinExistence type="predicted"/>
<evidence type="ECO:0000313" key="1">
    <source>
        <dbReference type="EMBL" id="CAF1665205.1"/>
    </source>
</evidence>
<accession>A0A816FRK5</accession>
<dbReference type="Proteomes" id="UP000663828">
    <property type="component" value="Unassembled WGS sequence"/>
</dbReference>
<dbReference type="EMBL" id="CAJNOR010012022">
    <property type="protein sequence ID" value="CAF1665205.1"/>
    <property type="molecule type" value="Genomic_DNA"/>
</dbReference>
<dbReference type="AlphaFoldDB" id="A0A816FRK5"/>